<dbReference type="GO" id="GO:0043812">
    <property type="term" value="F:phosphatidylinositol-4-phosphate phosphatase activity"/>
    <property type="evidence" value="ECO:0007669"/>
    <property type="project" value="TreeGrafter"/>
</dbReference>
<dbReference type="Pfam" id="PF02383">
    <property type="entry name" value="Syja_N"/>
    <property type="match status" value="1"/>
</dbReference>
<dbReference type="EMBL" id="PRFC01000001">
    <property type="protein sequence ID" value="PWV22070.1"/>
    <property type="molecule type" value="Genomic_DNA"/>
</dbReference>
<dbReference type="PANTHER" id="PTHR45662">
    <property type="entry name" value="PHOSPHATIDYLINOSITIDE PHOSPHATASE SAC1"/>
    <property type="match status" value="1"/>
</dbReference>
<dbReference type="VEuPathDB" id="TriTrypDB:TcCL_ESM12191"/>
<dbReference type="VEuPathDB" id="TriTrypDB:C4B63_2g203"/>
<dbReference type="OrthoDB" id="405996at2759"/>
<comment type="caution">
    <text evidence="3">The sequence shown here is derived from an EMBL/GenBank/DDBJ whole genome shotgun (WGS) entry which is preliminary data.</text>
</comment>
<keyword evidence="1" id="KW-0472">Membrane</keyword>
<proteinExistence type="predicted"/>
<dbReference type="VEuPathDB" id="TriTrypDB:TcCLB.506147.30"/>
<evidence type="ECO:0000313" key="3">
    <source>
        <dbReference type="EMBL" id="PWV22070.1"/>
    </source>
</evidence>
<dbReference type="VEuPathDB" id="TriTrypDB:C3747_1g216"/>
<evidence type="ECO:0000313" key="4">
    <source>
        <dbReference type="Proteomes" id="UP000246078"/>
    </source>
</evidence>
<protein>
    <submittedName>
        <fullName evidence="3">Putative synaptojanin (N-terminal domain)</fullName>
    </submittedName>
</protein>
<dbReference type="VEuPathDB" id="TriTrypDB:TcCL_ESM12105"/>
<dbReference type="GO" id="GO:0046856">
    <property type="term" value="P:phosphatidylinositol dephosphorylation"/>
    <property type="evidence" value="ECO:0007669"/>
    <property type="project" value="TreeGrafter"/>
</dbReference>
<dbReference type="VEuPathDB" id="TriTrypDB:TcG_04678"/>
<dbReference type="VEuPathDB" id="TriTrypDB:TcBrA4_0060930"/>
<feature type="transmembrane region" description="Helical" evidence="1">
    <location>
        <begin position="659"/>
        <end position="679"/>
    </location>
</feature>
<organism evidence="3 4">
    <name type="scientific">Trypanosoma cruzi</name>
    <dbReference type="NCBI Taxonomy" id="5693"/>
    <lineage>
        <taxon>Eukaryota</taxon>
        <taxon>Discoba</taxon>
        <taxon>Euglenozoa</taxon>
        <taxon>Kinetoplastea</taxon>
        <taxon>Metakinetoplastina</taxon>
        <taxon>Trypanosomatida</taxon>
        <taxon>Trypanosomatidae</taxon>
        <taxon>Trypanosoma</taxon>
        <taxon>Schizotrypanum</taxon>
    </lineage>
</organism>
<evidence type="ECO:0000256" key="1">
    <source>
        <dbReference type="SAM" id="Phobius"/>
    </source>
</evidence>
<dbReference type="PROSITE" id="PS50275">
    <property type="entry name" value="SAC"/>
    <property type="match status" value="1"/>
</dbReference>
<dbReference type="VEuPathDB" id="TriTrypDB:TcYC6_0070640"/>
<dbReference type="OMA" id="YLPCEAL"/>
<dbReference type="AlphaFoldDB" id="A0A2V2XNG7"/>
<dbReference type="VEuPathDB" id="TriTrypDB:TCSYLVIO_005738"/>
<reference evidence="3 4" key="1">
    <citation type="journal article" date="2018" name="Microb. Genom.">
        <title>Expanding an expanded genome: long-read sequencing of Trypanosoma cruzi.</title>
        <authorList>
            <person name="Berna L."/>
            <person name="Rodriguez M."/>
            <person name="Chiribao M.L."/>
            <person name="Parodi-Talice A."/>
            <person name="Pita S."/>
            <person name="Rijo G."/>
            <person name="Alvarez-Valin F."/>
            <person name="Robello C."/>
        </authorList>
    </citation>
    <scope>NUCLEOTIDE SEQUENCE [LARGE SCALE GENOMIC DNA]</scope>
    <source>
        <strain evidence="3 4">TCC</strain>
    </source>
</reference>
<feature type="domain" description="SAC" evidence="2">
    <location>
        <begin position="226"/>
        <end position="585"/>
    </location>
</feature>
<dbReference type="VEuPathDB" id="TriTrypDB:ECC02_005883"/>
<evidence type="ECO:0000259" key="2">
    <source>
        <dbReference type="PROSITE" id="PS50275"/>
    </source>
</evidence>
<dbReference type="VEuPathDB" id="TriTrypDB:Tc_MARK_4362"/>
<dbReference type="VEuPathDB" id="TriTrypDB:TCDM_00057"/>
<keyword evidence="1" id="KW-0812">Transmembrane</keyword>
<dbReference type="PANTHER" id="PTHR45662:SF2">
    <property type="entry name" value="PHOSPHATIDYLINOSITOL-3-PHOSPHATASE SAC1"/>
    <property type="match status" value="1"/>
</dbReference>
<dbReference type="VEuPathDB" id="TriTrypDB:TcCLB.508461.60"/>
<dbReference type="VEuPathDB" id="TriTrypDB:BCY84_14378"/>
<dbReference type="Proteomes" id="UP000246078">
    <property type="component" value="Unassembled WGS sequence"/>
</dbReference>
<name>A0A2V2XNG7_TRYCR</name>
<dbReference type="GO" id="GO:0005783">
    <property type="term" value="C:endoplasmic reticulum"/>
    <property type="evidence" value="ECO:0007669"/>
    <property type="project" value="TreeGrafter"/>
</dbReference>
<gene>
    <name evidence="3" type="ORF">C3747_1g216</name>
</gene>
<dbReference type="InterPro" id="IPR002013">
    <property type="entry name" value="SAC_dom"/>
</dbReference>
<keyword evidence="1" id="KW-1133">Transmembrane helix</keyword>
<feature type="transmembrane region" description="Helical" evidence="1">
    <location>
        <begin position="691"/>
        <end position="709"/>
    </location>
</feature>
<sequence>MSAHRCSGDIVIIGSRVFFCPQNEELPYLEWEAEKQRFVLVQRDDCDAAPLFVSEQTASGELEYGAVRVPCCALYGVIPLRTTSILLYVNHQEHVATLPFSASHEVFAVKRFAWMRLPSPKTRSPVYDGLKEDDGGQNGSYQDLSEDILGKYCALIDRFCTESQQHSGGSYFFYSPTINLALDPCALAEGPTKKRFAASFSGNNVDSHKNTRPRLDNVGEHSLLAFQWNTPLLQAFTPLEVYSGGIFLYVPVFIRGLVSMSSAPSDGVQLLLINRLSYRWAGTRYNRRGLDLEGSGICANFSTSTLWVFSAEAEEQEKDASVASLNGEKRMASYQIIRGSIPLHWSQRANLAFTPEVSISSPARAVTELISHLKLLNKLLRGISTLHFIDTTSLSKVERPLSEAFGAAVTKFCESDLRHDIPYDVHYTKYDFKDRMRRNLSYDEISNGLNELASGCVNGEVKRLDFTQWCRKPMSKEDGCLDVGEDDTCHFFWNKIHQQKHYVRVNCLDCLDRTNLVQSMIVVNVLPRMICYVRGEKSMANNCHNENDAATEDSDTEEEKYEESIGLCKELWAQQGIALSELYAGSEPHFLRFLLKGSLGPFGRQQEAILASRRWLQQNFYDGDKQDIISIVTRQHDPALAQSEFERRFLRPFSFLNKMVVLGLFVAMFALGVNLIVTLFVPRDRISTGPVLYSIAWVIYIGVLIFLIMRDGVSYTNSPLFR</sequence>
<accession>A0A2V2XNG7</accession>